<dbReference type="Pfam" id="PF01292">
    <property type="entry name" value="Ni_hydr_CYTB"/>
    <property type="match status" value="1"/>
</dbReference>
<keyword evidence="8" id="KW-0249">Electron transport</keyword>
<feature type="transmembrane region" description="Helical" evidence="13">
    <location>
        <begin position="40"/>
        <end position="62"/>
    </location>
</feature>
<dbReference type="EMBL" id="QUZU01000010">
    <property type="protein sequence ID" value="TFY89848.1"/>
    <property type="molecule type" value="Genomic_DNA"/>
</dbReference>
<keyword evidence="6 13" id="KW-0812">Transmembrane</keyword>
<proteinExistence type="inferred from homology"/>
<accession>A0A4Z0AVA8</accession>
<dbReference type="GO" id="GO:0009055">
    <property type="term" value="F:electron transfer activity"/>
    <property type="evidence" value="ECO:0007669"/>
    <property type="project" value="InterPro"/>
</dbReference>
<dbReference type="OrthoDB" id="8589936at2"/>
<evidence type="ECO:0000256" key="5">
    <source>
        <dbReference type="ARBA" id="ARBA00022617"/>
    </source>
</evidence>
<evidence type="ECO:0000256" key="11">
    <source>
        <dbReference type="ARBA" id="ARBA00023136"/>
    </source>
</evidence>
<dbReference type="InterPro" id="IPR052168">
    <property type="entry name" value="Cytochrome_b561_oxidase"/>
</dbReference>
<evidence type="ECO:0000256" key="10">
    <source>
        <dbReference type="ARBA" id="ARBA00023004"/>
    </source>
</evidence>
<dbReference type="GO" id="GO:0005886">
    <property type="term" value="C:plasma membrane"/>
    <property type="evidence" value="ECO:0007669"/>
    <property type="project" value="UniProtKB-SubCell"/>
</dbReference>
<organism evidence="15 16">
    <name type="scientific">Pseudomonas kairouanensis</name>
    <dbReference type="NCBI Taxonomy" id="2293832"/>
    <lineage>
        <taxon>Bacteria</taxon>
        <taxon>Pseudomonadati</taxon>
        <taxon>Pseudomonadota</taxon>
        <taxon>Gammaproteobacteria</taxon>
        <taxon>Pseudomonadales</taxon>
        <taxon>Pseudomonadaceae</taxon>
        <taxon>Pseudomonas</taxon>
    </lineage>
</organism>
<keyword evidence="7" id="KW-0479">Metal-binding</keyword>
<keyword evidence="4" id="KW-1003">Cell membrane</keyword>
<feature type="transmembrane region" description="Helical" evidence="13">
    <location>
        <begin position="132"/>
        <end position="152"/>
    </location>
</feature>
<comment type="caution">
    <text evidence="15">The sequence shown here is derived from an EMBL/GenBank/DDBJ whole genome shotgun (WGS) entry which is preliminary data.</text>
</comment>
<dbReference type="PANTHER" id="PTHR30529:SF1">
    <property type="entry name" value="CYTOCHROME B561 HOMOLOG 2"/>
    <property type="match status" value="1"/>
</dbReference>
<evidence type="ECO:0000313" key="16">
    <source>
        <dbReference type="Proteomes" id="UP000297391"/>
    </source>
</evidence>
<feature type="transmembrane region" description="Helical" evidence="13">
    <location>
        <begin position="83"/>
        <end position="104"/>
    </location>
</feature>
<feature type="transmembrane region" description="Helical" evidence="13">
    <location>
        <begin position="12"/>
        <end position="34"/>
    </location>
</feature>
<keyword evidence="10" id="KW-0408">Iron</keyword>
<keyword evidence="16" id="KW-1185">Reference proteome</keyword>
<dbReference type="SUPFAM" id="SSF81342">
    <property type="entry name" value="Transmembrane di-heme cytochromes"/>
    <property type="match status" value="1"/>
</dbReference>
<dbReference type="PANTHER" id="PTHR30529">
    <property type="entry name" value="CYTOCHROME B561"/>
    <property type="match status" value="1"/>
</dbReference>
<protein>
    <submittedName>
        <fullName evidence="15">Cytochrome b/b6 domain-containing protein</fullName>
    </submittedName>
</protein>
<dbReference type="RefSeq" id="WP_135289196.1">
    <property type="nucleotide sequence ID" value="NZ_QUZU01000010.1"/>
</dbReference>
<evidence type="ECO:0000313" key="15">
    <source>
        <dbReference type="EMBL" id="TFY89848.1"/>
    </source>
</evidence>
<evidence type="ECO:0000256" key="12">
    <source>
        <dbReference type="ARBA" id="ARBA00037975"/>
    </source>
</evidence>
<dbReference type="Proteomes" id="UP000297391">
    <property type="component" value="Unassembled WGS sequence"/>
</dbReference>
<sequence>MRYTPAQVVLHWVSAVVILWTLVSGFYVAVFDVVATTKEWVGFVNVSLTSLYIPVFILRVYYSFMHGFTTFNRRRSINEYMALFVHKAIYLVLGVVLVSGVLMMDRPINLFDVLAIAQPLTDPMAIEWFMRLHIQACIALLVLVAVHVGAVIKHEMCGRRVLKNMSFSQGADLP</sequence>
<name>A0A4Z0AVA8_9PSED</name>
<dbReference type="InterPro" id="IPR011577">
    <property type="entry name" value="Cyt_b561_bac/Ni-Hgenase"/>
</dbReference>
<comment type="cofactor">
    <cofactor evidence="1">
        <name>heme b</name>
        <dbReference type="ChEBI" id="CHEBI:60344"/>
    </cofactor>
</comment>
<evidence type="ECO:0000256" key="8">
    <source>
        <dbReference type="ARBA" id="ARBA00022982"/>
    </source>
</evidence>
<dbReference type="GO" id="GO:0046872">
    <property type="term" value="F:metal ion binding"/>
    <property type="evidence" value="ECO:0007669"/>
    <property type="project" value="UniProtKB-KW"/>
</dbReference>
<evidence type="ECO:0000256" key="6">
    <source>
        <dbReference type="ARBA" id="ARBA00022692"/>
    </source>
</evidence>
<dbReference type="InterPro" id="IPR016174">
    <property type="entry name" value="Di-haem_cyt_TM"/>
</dbReference>
<feature type="domain" description="Cytochrome b561 bacterial/Ni-hydrogenase" evidence="14">
    <location>
        <begin position="2"/>
        <end position="165"/>
    </location>
</feature>
<keyword evidence="3" id="KW-0813">Transport</keyword>
<evidence type="ECO:0000256" key="7">
    <source>
        <dbReference type="ARBA" id="ARBA00022723"/>
    </source>
</evidence>
<keyword evidence="11 13" id="KW-0472">Membrane</keyword>
<dbReference type="AlphaFoldDB" id="A0A4Z0AVA8"/>
<comment type="subcellular location">
    <subcellularLocation>
        <location evidence="2">Cell membrane</location>
        <topology evidence="2">Multi-pass membrane protein</topology>
    </subcellularLocation>
</comment>
<evidence type="ECO:0000256" key="9">
    <source>
        <dbReference type="ARBA" id="ARBA00022989"/>
    </source>
</evidence>
<reference evidence="15 16" key="1">
    <citation type="journal article" date="2019" name="Syst. Appl. Microbiol.">
        <title>New species of pathogenic Pseudomonas isolated from citrus in Tunisia: Proposal of Pseudomonas kairouanensis sp. nov. and Pseudomonas nabeulensis sp. nov.</title>
        <authorList>
            <person name="Oueslati M."/>
            <person name="Mulet M."/>
            <person name="Gomila M."/>
            <person name="Berge O."/>
            <person name="Hajlaoui M.R."/>
            <person name="Lalucat J."/>
            <person name="Sadfi-Zouaoui N."/>
            <person name="Garcia-Valdes E."/>
        </authorList>
    </citation>
    <scope>NUCLEOTIDE SEQUENCE [LARGE SCALE GENOMIC DNA]</scope>
    <source>
        <strain evidence="15 16">KC12</strain>
    </source>
</reference>
<gene>
    <name evidence="15" type="ORF">DYL59_10965</name>
</gene>
<evidence type="ECO:0000259" key="14">
    <source>
        <dbReference type="Pfam" id="PF01292"/>
    </source>
</evidence>
<evidence type="ECO:0000256" key="4">
    <source>
        <dbReference type="ARBA" id="ARBA00022475"/>
    </source>
</evidence>
<dbReference type="GO" id="GO:0020037">
    <property type="term" value="F:heme binding"/>
    <property type="evidence" value="ECO:0007669"/>
    <property type="project" value="TreeGrafter"/>
</dbReference>
<dbReference type="GO" id="GO:0022904">
    <property type="term" value="P:respiratory electron transport chain"/>
    <property type="evidence" value="ECO:0007669"/>
    <property type="project" value="InterPro"/>
</dbReference>
<keyword evidence="9 13" id="KW-1133">Transmembrane helix</keyword>
<evidence type="ECO:0000256" key="3">
    <source>
        <dbReference type="ARBA" id="ARBA00022448"/>
    </source>
</evidence>
<keyword evidence="5" id="KW-0349">Heme</keyword>
<evidence type="ECO:0000256" key="1">
    <source>
        <dbReference type="ARBA" id="ARBA00001970"/>
    </source>
</evidence>
<evidence type="ECO:0000256" key="13">
    <source>
        <dbReference type="SAM" id="Phobius"/>
    </source>
</evidence>
<comment type="similarity">
    <text evidence="12">Belongs to the cytochrome b561 family.</text>
</comment>
<evidence type="ECO:0000256" key="2">
    <source>
        <dbReference type="ARBA" id="ARBA00004651"/>
    </source>
</evidence>